<evidence type="ECO:0000256" key="7">
    <source>
        <dbReference type="ARBA" id="ARBA00023157"/>
    </source>
</evidence>
<dbReference type="PANTHER" id="PTHR43014">
    <property type="entry name" value="MERCURIC REDUCTASE"/>
    <property type="match status" value="1"/>
</dbReference>
<dbReference type="Proteomes" id="UP001560685">
    <property type="component" value="Unassembled WGS sequence"/>
</dbReference>
<evidence type="ECO:0000313" key="12">
    <source>
        <dbReference type="EMBL" id="MEX6633432.1"/>
    </source>
</evidence>
<evidence type="ECO:0000259" key="11">
    <source>
        <dbReference type="Pfam" id="PF07992"/>
    </source>
</evidence>
<name>A0ABV3Z5F4_9PROT</name>
<dbReference type="PRINTS" id="PR00368">
    <property type="entry name" value="FADPNR"/>
</dbReference>
<keyword evidence="7" id="KW-1015">Disulfide bond</keyword>
<dbReference type="InterPro" id="IPR001100">
    <property type="entry name" value="Pyr_nuc-diS_OxRdtase"/>
</dbReference>
<dbReference type="InterPro" id="IPR004099">
    <property type="entry name" value="Pyr_nucl-diS_OxRdtase_dimer"/>
</dbReference>
<dbReference type="InterPro" id="IPR016156">
    <property type="entry name" value="FAD/NAD-linked_Rdtase_dimer_sf"/>
</dbReference>
<dbReference type="Pfam" id="PF02852">
    <property type="entry name" value="Pyr_redox_dim"/>
    <property type="match status" value="1"/>
</dbReference>
<evidence type="ECO:0000256" key="2">
    <source>
        <dbReference type="ARBA" id="ARBA00007532"/>
    </source>
</evidence>
<dbReference type="Gene3D" id="3.50.50.60">
    <property type="entry name" value="FAD/NAD(P)-binding domain"/>
    <property type="match status" value="2"/>
</dbReference>
<evidence type="ECO:0000256" key="8">
    <source>
        <dbReference type="ARBA" id="ARBA00023284"/>
    </source>
</evidence>
<dbReference type="RefSeq" id="WP_369313393.1">
    <property type="nucleotide sequence ID" value="NZ_JBEHZE010000001.1"/>
</dbReference>
<dbReference type="InterPro" id="IPR023753">
    <property type="entry name" value="FAD/NAD-binding_dom"/>
</dbReference>
<gene>
    <name evidence="12" type="ORF">ABFZ84_07705</name>
</gene>
<evidence type="ECO:0000256" key="5">
    <source>
        <dbReference type="ARBA" id="ARBA00022857"/>
    </source>
</evidence>
<keyword evidence="6 9" id="KW-0560">Oxidoreductase</keyword>
<dbReference type="Gene3D" id="3.30.390.30">
    <property type="match status" value="1"/>
</dbReference>
<organism evidence="12 13">
    <name type="scientific">Hyphococcus lacteus</name>
    <dbReference type="NCBI Taxonomy" id="3143536"/>
    <lineage>
        <taxon>Bacteria</taxon>
        <taxon>Pseudomonadati</taxon>
        <taxon>Pseudomonadota</taxon>
        <taxon>Alphaproteobacteria</taxon>
        <taxon>Parvularculales</taxon>
        <taxon>Parvularculaceae</taxon>
        <taxon>Hyphococcus</taxon>
    </lineage>
</organism>
<evidence type="ECO:0000259" key="10">
    <source>
        <dbReference type="Pfam" id="PF02852"/>
    </source>
</evidence>
<evidence type="ECO:0000313" key="13">
    <source>
        <dbReference type="Proteomes" id="UP001560685"/>
    </source>
</evidence>
<accession>A0ABV3Z5F4</accession>
<dbReference type="SUPFAM" id="SSF55424">
    <property type="entry name" value="FAD/NAD-linked reductases, dimerisation (C-terminal) domain"/>
    <property type="match status" value="1"/>
</dbReference>
<evidence type="ECO:0000256" key="1">
    <source>
        <dbReference type="ARBA" id="ARBA00001974"/>
    </source>
</evidence>
<evidence type="ECO:0000256" key="3">
    <source>
        <dbReference type="ARBA" id="ARBA00022630"/>
    </source>
</evidence>
<dbReference type="PANTHER" id="PTHR43014:SF4">
    <property type="entry name" value="PYRIDINE NUCLEOTIDE-DISULFIDE OXIDOREDUCTASE RCLA-RELATED"/>
    <property type="match status" value="1"/>
</dbReference>
<dbReference type="SUPFAM" id="SSF51905">
    <property type="entry name" value="FAD/NAD(P)-binding domain"/>
    <property type="match status" value="1"/>
</dbReference>
<dbReference type="EMBL" id="JBEHZE010000001">
    <property type="protein sequence ID" value="MEX6633432.1"/>
    <property type="molecule type" value="Genomic_DNA"/>
</dbReference>
<dbReference type="InterPro" id="IPR036188">
    <property type="entry name" value="FAD/NAD-bd_sf"/>
</dbReference>
<proteinExistence type="inferred from homology"/>
<feature type="domain" description="Pyridine nucleotide-disulphide oxidoreductase dimerisation" evidence="10">
    <location>
        <begin position="339"/>
        <end position="444"/>
    </location>
</feature>
<keyword evidence="3 9" id="KW-0285">Flavoprotein</keyword>
<reference evidence="12 13" key="1">
    <citation type="submission" date="2024-05" db="EMBL/GenBank/DDBJ databases">
        <title>Three bacterial strains, DH-69, EH-24, and ECK-19 isolated from coastal sediments.</title>
        <authorList>
            <person name="Ye Y.-Q."/>
            <person name="Du Z.-J."/>
        </authorList>
    </citation>
    <scope>NUCLEOTIDE SEQUENCE [LARGE SCALE GENOMIC DNA]</scope>
    <source>
        <strain evidence="12 13">ECK-19</strain>
    </source>
</reference>
<keyword evidence="13" id="KW-1185">Reference proteome</keyword>
<feature type="domain" description="FAD/NAD(P)-binding" evidence="11">
    <location>
        <begin position="8"/>
        <end position="317"/>
    </location>
</feature>
<comment type="similarity">
    <text evidence="2 9">Belongs to the class-I pyridine nucleotide-disulfide oxidoreductase family.</text>
</comment>
<dbReference type="PROSITE" id="PS00076">
    <property type="entry name" value="PYRIDINE_REDOX_1"/>
    <property type="match status" value="1"/>
</dbReference>
<comment type="cofactor">
    <cofactor evidence="1">
        <name>FAD</name>
        <dbReference type="ChEBI" id="CHEBI:57692"/>
    </cofactor>
</comment>
<comment type="caution">
    <text evidence="12">The sequence shown here is derived from an EMBL/GenBank/DDBJ whole genome shotgun (WGS) entry which is preliminary data.</text>
</comment>
<keyword evidence="5" id="KW-0521">NADP</keyword>
<keyword evidence="8 9" id="KW-0676">Redox-active center</keyword>
<dbReference type="PRINTS" id="PR00411">
    <property type="entry name" value="PNDRDTASEI"/>
</dbReference>
<evidence type="ECO:0000256" key="6">
    <source>
        <dbReference type="ARBA" id="ARBA00023002"/>
    </source>
</evidence>
<evidence type="ECO:0000256" key="4">
    <source>
        <dbReference type="ARBA" id="ARBA00022827"/>
    </source>
</evidence>
<dbReference type="PIRSF" id="PIRSF000350">
    <property type="entry name" value="Mercury_reductase_MerA"/>
    <property type="match status" value="1"/>
</dbReference>
<evidence type="ECO:0000256" key="9">
    <source>
        <dbReference type="RuleBase" id="RU003691"/>
    </source>
</evidence>
<protein>
    <submittedName>
        <fullName evidence="12">FAD-dependent oxidoreductase</fullName>
    </submittedName>
</protein>
<keyword evidence="4 9" id="KW-0274">FAD</keyword>
<dbReference type="InterPro" id="IPR012999">
    <property type="entry name" value="Pyr_OxRdtase_I_AS"/>
</dbReference>
<sequence>MAKTISADICIIGAGSGGLSVAAGAAQLGRKVVLIEKGDMGGDCLNTGCVPSKALIAAAGRAHAIRHADKFGIRSSEPDVDFGAVMDHVHNVIATIAPVDSQERFEGLGVTVIREHATFIGPREVVAGGQKIKAKHFVIATGSTPFVPPIDGLSSVPFFTNETIFENRERPDHLIVIGGGPIGVEMAQAHRRLGAKVTIIEGDRLLNKDDPELTAIVANQLREDGIDIVEGAKANKIIKTDAGVGVNIDDRTIVGSHLLMAVGRKPTVDDLNLEAAGVEYERSGIKVDDRLRSTNKRIFAIGDVAGGKQFTHVAGYHASVLVRNILFKMPAKNNEGLAPHVTYADPELAQIGLDEKTAREKHGDEIKVVRWPFLENDRALAERDTRGMVKVITDKKGVVLGAGIVGKGAGDLLQPWTLAITSGQKIKTFTDMIAPYPTRGEANKRVAGDWYSKTLFSPRTRKLISLLAIFD</sequence>
<dbReference type="Pfam" id="PF07992">
    <property type="entry name" value="Pyr_redox_2"/>
    <property type="match status" value="1"/>
</dbReference>